<dbReference type="OrthoDB" id="9812109at2"/>
<comment type="catalytic activity">
    <reaction evidence="1 5 6">
        <text>[protein]-peptidylproline (omega=180) = [protein]-peptidylproline (omega=0)</text>
        <dbReference type="Rhea" id="RHEA:16237"/>
        <dbReference type="Rhea" id="RHEA-COMP:10747"/>
        <dbReference type="Rhea" id="RHEA-COMP:10748"/>
        <dbReference type="ChEBI" id="CHEBI:83833"/>
        <dbReference type="ChEBI" id="CHEBI:83834"/>
        <dbReference type="EC" id="5.2.1.8"/>
    </reaction>
</comment>
<dbReference type="GO" id="GO:0003755">
    <property type="term" value="F:peptidyl-prolyl cis-trans isomerase activity"/>
    <property type="evidence" value="ECO:0007669"/>
    <property type="project" value="UniProtKB-UniRule"/>
</dbReference>
<accession>A0A6I4TQ95</accession>
<name>A0A6I4TQ95_9SPHN</name>
<dbReference type="Pfam" id="PF00254">
    <property type="entry name" value="FKBP_C"/>
    <property type="match status" value="1"/>
</dbReference>
<dbReference type="AlphaFoldDB" id="A0A6I4TQ95"/>
<evidence type="ECO:0000313" key="10">
    <source>
        <dbReference type="EMBL" id="MXO98122.1"/>
    </source>
</evidence>
<dbReference type="PANTHER" id="PTHR43811:SF23">
    <property type="entry name" value="FKBP-TYPE 22 KDA PEPTIDYL-PROLYL CIS-TRANS ISOMERASE"/>
    <property type="match status" value="1"/>
</dbReference>
<evidence type="ECO:0000256" key="6">
    <source>
        <dbReference type="RuleBase" id="RU003915"/>
    </source>
</evidence>
<feature type="region of interest" description="Disordered" evidence="7">
    <location>
        <begin position="166"/>
        <end position="200"/>
    </location>
</feature>
<protein>
    <recommendedName>
        <fullName evidence="6">Peptidyl-prolyl cis-trans isomerase</fullName>
        <ecNumber evidence="6">5.2.1.8</ecNumber>
    </recommendedName>
</protein>
<dbReference type="PANTHER" id="PTHR43811">
    <property type="entry name" value="FKBP-TYPE PEPTIDYL-PROLYL CIS-TRANS ISOMERASE FKPA"/>
    <property type="match status" value="1"/>
</dbReference>
<dbReference type="InterPro" id="IPR046357">
    <property type="entry name" value="PPIase_dom_sf"/>
</dbReference>
<organism evidence="10 11">
    <name type="scientific">Croceibacterium xixiisoli</name>
    <dbReference type="NCBI Taxonomy" id="1476466"/>
    <lineage>
        <taxon>Bacteria</taxon>
        <taxon>Pseudomonadati</taxon>
        <taxon>Pseudomonadota</taxon>
        <taxon>Alphaproteobacteria</taxon>
        <taxon>Sphingomonadales</taxon>
        <taxon>Erythrobacteraceae</taxon>
        <taxon>Croceibacterium</taxon>
    </lineage>
</organism>
<keyword evidence="11" id="KW-1185">Reference proteome</keyword>
<evidence type="ECO:0000256" key="3">
    <source>
        <dbReference type="ARBA" id="ARBA00023110"/>
    </source>
</evidence>
<reference evidence="10 11" key="1">
    <citation type="submission" date="2019-12" db="EMBL/GenBank/DDBJ databases">
        <title>Genomic-based taxomic classification of the family Erythrobacteraceae.</title>
        <authorList>
            <person name="Xu L."/>
        </authorList>
    </citation>
    <scope>NUCLEOTIDE SEQUENCE [LARGE SCALE GENOMIC DNA]</scope>
    <source>
        <strain evidence="10 11">S36</strain>
    </source>
</reference>
<evidence type="ECO:0000256" key="1">
    <source>
        <dbReference type="ARBA" id="ARBA00000971"/>
    </source>
</evidence>
<keyword evidence="3 5" id="KW-0697">Rotamase</keyword>
<evidence type="ECO:0000313" key="11">
    <source>
        <dbReference type="Proteomes" id="UP000469430"/>
    </source>
</evidence>
<comment type="similarity">
    <text evidence="2 6">Belongs to the FKBP-type PPIase family.</text>
</comment>
<dbReference type="RefSeq" id="WP_161389788.1">
    <property type="nucleotide sequence ID" value="NZ_JBHSCP010000001.1"/>
</dbReference>
<dbReference type="PROSITE" id="PS50059">
    <property type="entry name" value="FKBP_PPIASE"/>
    <property type="match status" value="1"/>
</dbReference>
<keyword evidence="8" id="KW-0472">Membrane</keyword>
<keyword evidence="4 5" id="KW-0413">Isomerase</keyword>
<evidence type="ECO:0000256" key="2">
    <source>
        <dbReference type="ARBA" id="ARBA00006577"/>
    </source>
</evidence>
<feature type="domain" description="PPIase FKBP-type" evidence="9">
    <location>
        <begin position="59"/>
        <end position="152"/>
    </location>
</feature>
<comment type="caution">
    <text evidence="10">The sequence shown here is derived from an EMBL/GenBank/DDBJ whole genome shotgun (WGS) entry which is preliminary data.</text>
</comment>
<evidence type="ECO:0000256" key="4">
    <source>
        <dbReference type="ARBA" id="ARBA00023235"/>
    </source>
</evidence>
<dbReference type="Gene3D" id="3.10.50.40">
    <property type="match status" value="1"/>
</dbReference>
<proteinExistence type="inferred from homology"/>
<evidence type="ECO:0000256" key="5">
    <source>
        <dbReference type="PROSITE-ProRule" id="PRU00277"/>
    </source>
</evidence>
<dbReference type="SUPFAM" id="SSF54534">
    <property type="entry name" value="FKBP-like"/>
    <property type="match status" value="1"/>
</dbReference>
<evidence type="ECO:0000256" key="7">
    <source>
        <dbReference type="SAM" id="MobiDB-lite"/>
    </source>
</evidence>
<keyword evidence="8" id="KW-0812">Transmembrane</keyword>
<feature type="transmembrane region" description="Helical" evidence="8">
    <location>
        <begin position="20"/>
        <end position="39"/>
    </location>
</feature>
<dbReference type="Proteomes" id="UP000469430">
    <property type="component" value="Unassembled WGS sequence"/>
</dbReference>
<dbReference type="InterPro" id="IPR001179">
    <property type="entry name" value="PPIase_FKBP_dom"/>
</dbReference>
<dbReference type="EMBL" id="WTYJ01000001">
    <property type="protein sequence ID" value="MXO98122.1"/>
    <property type="molecule type" value="Genomic_DNA"/>
</dbReference>
<sequence length="200" mass="21133">MAEITRVPLQPVAKGSLTKLWAGVVIVLLLAAAAAWFVLPRGVTVETLTAGTGPSPTETDVVFVHYVGKLDDGTVFDQSQDLPLPVPGILPAGTPMQLGQMIPGFKEALLKMQKGGKYIAYLPADKAYGDQQQGPIPPNSDLTFEIELVDFMSEQEAQQRFMAMQQMMQQAQQQQQGAPGGVPGAAPAGPDGAPPAPMVP</sequence>
<feature type="compositionally biased region" description="Low complexity" evidence="7">
    <location>
        <begin position="166"/>
        <end position="177"/>
    </location>
</feature>
<evidence type="ECO:0000259" key="9">
    <source>
        <dbReference type="PROSITE" id="PS50059"/>
    </source>
</evidence>
<dbReference type="EC" id="5.2.1.8" evidence="6"/>
<gene>
    <name evidence="10" type="ORF">GRI97_03865</name>
</gene>
<keyword evidence="8" id="KW-1133">Transmembrane helix</keyword>
<evidence type="ECO:0000256" key="8">
    <source>
        <dbReference type="SAM" id="Phobius"/>
    </source>
</evidence>